<evidence type="ECO:0000256" key="3">
    <source>
        <dbReference type="PROSITE-ProRule" id="PRU00464"/>
    </source>
</evidence>
<dbReference type="PRINTS" id="PR00332">
    <property type="entry name" value="HISTRIAD"/>
</dbReference>
<dbReference type="AlphaFoldDB" id="A0A478FTR4"/>
<dbReference type="InterPro" id="IPR011146">
    <property type="entry name" value="HIT-like"/>
</dbReference>
<feature type="short sequence motif" description="Histidine triad motif" evidence="2 3">
    <location>
        <begin position="98"/>
        <end position="102"/>
    </location>
</feature>
<dbReference type="PROSITE" id="PS51084">
    <property type="entry name" value="HIT_2"/>
    <property type="match status" value="1"/>
</dbReference>
<dbReference type="GO" id="GO:0009117">
    <property type="term" value="P:nucleotide metabolic process"/>
    <property type="evidence" value="ECO:0007669"/>
    <property type="project" value="TreeGrafter"/>
</dbReference>
<feature type="domain" description="HIT" evidence="4">
    <location>
        <begin position="6"/>
        <end position="107"/>
    </location>
</feature>
<proteinExistence type="predicted"/>
<evidence type="ECO:0000256" key="1">
    <source>
        <dbReference type="PIRSR" id="PIRSR601310-1"/>
    </source>
</evidence>
<dbReference type="Proteomes" id="UP000324831">
    <property type="component" value="Unassembled WGS sequence"/>
</dbReference>
<dbReference type="EMBL" id="BIMN01000002">
    <property type="protein sequence ID" value="GCE63420.1"/>
    <property type="molecule type" value="Genomic_DNA"/>
</dbReference>
<dbReference type="InterPro" id="IPR001310">
    <property type="entry name" value="Histidine_triad_HIT"/>
</dbReference>
<evidence type="ECO:0000259" key="4">
    <source>
        <dbReference type="PROSITE" id="PS51084"/>
    </source>
</evidence>
<dbReference type="Pfam" id="PF01230">
    <property type="entry name" value="HIT"/>
    <property type="match status" value="1"/>
</dbReference>
<dbReference type="PANTHER" id="PTHR46648">
    <property type="entry name" value="HIT FAMILY PROTEIN 1"/>
    <property type="match status" value="1"/>
</dbReference>
<dbReference type="InterPro" id="IPR019808">
    <property type="entry name" value="Histidine_triad_CS"/>
</dbReference>
<dbReference type="GO" id="GO:0003824">
    <property type="term" value="F:catalytic activity"/>
    <property type="evidence" value="ECO:0007669"/>
    <property type="project" value="InterPro"/>
</dbReference>
<dbReference type="PROSITE" id="PS00892">
    <property type="entry name" value="HIT_1"/>
    <property type="match status" value="1"/>
</dbReference>
<evidence type="ECO:0000256" key="2">
    <source>
        <dbReference type="PIRSR" id="PIRSR601310-3"/>
    </source>
</evidence>
<reference evidence="5 6" key="1">
    <citation type="submission" date="2019-01" db="EMBL/GenBank/DDBJ databases">
        <title>Draft genome sequences of Candidatus Mycoplasma haemohominis SWG34-3 identified from a patient with pyrexia, anemia and liver dysfunction.</title>
        <authorList>
            <person name="Sekizuka T."/>
            <person name="Hattori N."/>
            <person name="Katano H."/>
            <person name="Takuma T."/>
            <person name="Ito T."/>
            <person name="Arai N."/>
            <person name="Yanai R."/>
            <person name="Ishii S."/>
            <person name="Miura Y."/>
            <person name="Tokunaga T."/>
            <person name="Watanabe H."/>
            <person name="Nomura N."/>
            <person name="Eguchi J."/>
            <person name="Arai T."/>
            <person name="Hasegawa H."/>
            <person name="Nakamaki T."/>
            <person name="Wakita T."/>
            <person name="Niki Y."/>
            <person name="Kuroda M."/>
        </authorList>
    </citation>
    <scope>NUCLEOTIDE SEQUENCE [LARGE SCALE GENOMIC DNA]</scope>
    <source>
        <strain evidence="5">SWG34-3</strain>
    </source>
</reference>
<accession>A0A478FTR4</accession>
<name>A0A478FTR4_9MOLU</name>
<dbReference type="InterPro" id="IPR036265">
    <property type="entry name" value="HIT-like_sf"/>
</dbReference>
<dbReference type="PANTHER" id="PTHR46648:SF1">
    <property type="entry name" value="ADENOSINE 5'-MONOPHOSPHORAMIDASE HNT1"/>
    <property type="match status" value="1"/>
</dbReference>
<dbReference type="RefSeq" id="WP_216083482.1">
    <property type="nucleotide sequence ID" value="NZ_CACTIB010000031.1"/>
</dbReference>
<gene>
    <name evidence="5" type="ORF">MHSWG343_04170</name>
</gene>
<protein>
    <submittedName>
        <fullName evidence="5">HIT-like protein</fullName>
    </submittedName>
</protein>
<dbReference type="Gene3D" id="3.30.428.10">
    <property type="entry name" value="HIT-like"/>
    <property type="match status" value="1"/>
</dbReference>
<comment type="caution">
    <text evidence="5">The sequence shown here is derived from an EMBL/GenBank/DDBJ whole genome shotgun (WGS) entry which is preliminary data.</text>
</comment>
<dbReference type="SUPFAM" id="SSF54197">
    <property type="entry name" value="HIT-like"/>
    <property type="match status" value="1"/>
</dbReference>
<sequence>MPEDCIFCKIAADTPNNFVAESEKAFAILDIKPITKGHTLVIPKKHFANLSVTDDDYLKDVIVLAKQVAKQLKEMYPDIKGFNYISNQGKEAKQVIFHLHLHVIPKY</sequence>
<evidence type="ECO:0000313" key="6">
    <source>
        <dbReference type="Proteomes" id="UP000324831"/>
    </source>
</evidence>
<evidence type="ECO:0000313" key="5">
    <source>
        <dbReference type="EMBL" id="GCE63420.1"/>
    </source>
</evidence>
<feature type="active site" description="Tele-AMP-histidine intermediate" evidence="1">
    <location>
        <position position="100"/>
    </location>
</feature>
<organism evidence="5 6">
    <name type="scientific">Candidatus Mycoplasma haematohominis</name>
    <dbReference type="NCBI Taxonomy" id="1494318"/>
    <lineage>
        <taxon>Bacteria</taxon>
        <taxon>Bacillati</taxon>
        <taxon>Mycoplasmatota</taxon>
        <taxon>Mollicutes</taxon>
        <taxon>Mycoplasmataceae</taxon>
        <taxon>Mycoplasma</taxon>
    </lineage>
</organism>